<sequence>MSAAAESELEFRAEGDDAWYSVLVAAQGERLTVKYVGFSDNLDEVFEASRFESFEELKEFEGRFRPVSVQLQDEECSKAVEGLPVCASHSFNGFDLRFYDAVIEHVITERHSRAKGEEECLCTFILVWQHGPGAGIMMEKKIENICLVQSKEKPDRNVALFLERAKEKIASQFCIRCSRIARVQSVFTSKRSFRAIMDVFSTYCRVKSVPSGRSVKFIRLKVGWAEDINEIDRQDADLGGADNYLILIENLEKDLSPSTITEFIHQQTSIVSQSYVFASSSKESYARGAIVLSTHKDLQVLCKFFNNPGHIIISSRGRPWVVARNILWRDISAPTGTCMLKSQKKLQNGNAGISHELKLAYSGTEEFKKAKLLRDLHAEFTFHLERLHKRLATEEKKILQPSPASADNPWHYSDEGVELTVTGPSGERVHDFDRRSTATFEFVAYKKGLYKFCFTNKSPYHETLDFDIHVAHYAYHDQHAKDEHINPILDQIAKLEEAIYNIHFQQHWFDAQTERQSIGNNFTLISANPEFLIKSGNIH</sequence>
<organism evidence="2 3">
    <name type="scientific">Citrus x changshan-huyou</name>
    <dbReference type="NCBI Taxonomy" id="2935761"/>
    <lineage>
        <taxon>Eukaryota</taxon>
        <taxon>Viridiplantae</taxon>
        <taxon>Streptophyta</taxon>
        <taxon>Embryophyta</taxon>
        <taxon>Tracheophyta</taxon>
        <taxon>Spermatophyta</taxon>
        <taxon>Magnoliopsida</taxon>
        <taxon>eudicotyledons</taxon>
        <taxon>Gunneridae</taxon>
        <taxon>Pentapetalae</taxon>
        <taxon>rosids</taxon>
        <taxon>malvids</taxon>
        <taxon>Sapindales</taxon>
        <taxon>Rutaceae</taxon>
        <taxon>Aurantioideae</taxon>
        <taxon>Citrus</taxon>
    </lineage>
</organism>
<dbReference type="PANTHER" id="PTHR36384:SF1">
    <property type="entry name" value="SAWADEE PROTEIN"/>
    <property type="match status" value="1"/>
</dbReference>
<gene>
    <name evidence="2" type="ORF">WN944_011150</name>
</gene>
<evidence type="ECO:0000259" key="1">
    <source>
        <dbReference type="PROSITE" id="PS50866"/>
    </source>
</evidence>
<name>A0AAP0MV16_9ROSI</name>
<accession>A0AAP0MV16</accession>
<dbReference type="SMART" id="SM01190">
    <property type="entry name" value="EMP24_GP25L"/>
    <property type="match status" value="1"/>
</dbReference>
<dbReference type="EMBL" id="JBCGBO010000002">
    <property type="protein sequence ID" value="KAK9222714.1"/>
    <property type="molecule type" value="Genomic_DNA"/>
</dbReference>
<dbReference type="Pfam" id="PF01105">
    <property type="entry name" value="EMP24_GP25L"/>
    <property type="match status" value="1"/>
</dbReference>
<keyword evidence="3" id="KW-1185">Reference proteome</keyword>
<dbReference type="Proteomes" id="UP001428341">
    <property type="component" value="Unassembled WGS sequence"/>
</dbReference>
<proteinExistence type="predicted"/>
<evidence type="ECO:0000313" key="2">
    <source>
        <dbReference type="EMBL" id="KAK9222714.1"/>
    </source>
</evidence>
<comment type="caution">
    <text evidence="2">The sequence shown here is derived from an EMBL/GenBank/DDBJ whole genome shotgun (WGS) entry which is preliminary data.</text>
</comment>
<dbReference type="Pfam" id="PF16719">
    <property type="entry name" value="SAWADEE"/>
    <property type="match status" value="1"/>
</dbReference>
<dbReference type="AlphaFoldDB" id="A0AAP0MV16"/>
<dbReference type="PROSITE" id="PS50866">
    <property type="entry name" value="GOLD"/>
    <property type="match status" value="1"/>
</dbReference>
<feature type="domain" description="GOLD" evidence="1">
    <location>
        <begin position="414"/>
        <end position="470"/>
    </location>
</feature>
<dbReference type="PANTHER" id="PTHR36384">
    <property type="entry name" value="SAWADEE PROTEIN"/>
    <property type="match status" value="1"/>
</dbReference>
<dbReference type="GO" id="GO:0003682">
    <property type="term" value="F:chromatin binding"/>
    <property type="evidence" value="ECO:0007669"/>
    <property type="project" value="InterPro"/>
</dbReference>
<dbReference type="InterPro" id="IPR032001">
    <property type="entry name" value="SAWADEE_dom"/>
</dbReference>
<protein>
    <recommendedName>
        <fullName evidence="1">GOLD domain-containing protein</fullName>
    </recommendedName>
</protein>
<reference evidence="2 3" key="1">
    <citation type="submission" date="2024-05" db="EMBL/GenBank/DDBJ databases">
        <title>Haplotype-resolved chromosome-level genome assembly of Huyou (Citrus changshanensis).</title>
        <authorList>
            <person name="Miao C."/>
            <person name="Chen W."/>
            <person name="Wu Y."/>
            <person name="Wang L."/>
            <person name="Zhao S."/>
            <person name="Grierson D."/>
            <person name="Xu C."/>
            <person name="Chen K."/>
        </authorList>
    </citation>
    <scope>NUCLEOTIDE SEQUENCE [LARGE SCALE GENOMIC DNA]</scope>
    <source>
        <strain evidence="2">01-14</strain>
        <tissue evidence="2">Leaf</tissue>
    </source>
</reference>
<dbReference type="InterPro" id="IPR009038">
    <property type="entry name" value="GOLD_dom"/>
</dbReference>
<evidence type="ECO:0000313" key="3">
    <source>
        <dbReference type="Proteomes" id="UP001428341"/>
    </source>
</evidence>